<dbReference type="Proteomes" id="UP000271631">
    <property type="component" value="Unassembled WGS sequence"/>
</dbReference>
<name>A0A3M6BWL2_PSEYM</name>
<evidence type="ECO:0000313" key="2">
    <source>
        <dbReference type="Proteomes" id="UP000271631"/>
    </source>
</evidence>
<dbReference type="AlphaFoldDB" id="A0A3M6BWL2"/>
<sequence length="71" mass="8611">MNFRLFMHLPRRLLEPSRWWRVLPVRTLHEIPNGKIRRRPVLHLPHRKFQRAVDNVEPTVEKQSLIAWAAV</sequence>
<proteinExistence type="predicted"/>
<protein>
    <submittedName>
        <fullName evidence="1">Uncharacterized protein</fullName>
    </submittedName>
</protein>
<accession>A0A3M6BWL2</accession>
<dbReference type="EMBL" id="RBUQ01000189">
    <property type="protein sequence ID" value="RMV35850.1"/>
    <property type="molecule type" value="Genomic_DNA"/>
</dbReference>
<evidence type="ECO:0000313" key="1">
    <source>
        <dbReference type="EMBL" id="RMV35850.1"/>
    </source>
</evidence>
<organism evidence="1 2">
    <name type="scientific">Pseudomonas syringae pv. maculicola</name>
    <dbReference type="NCBI Taxonomy" id="59511"/>
    <lineage>
        <taxon>Bacteria</taxon>
        <taxon>Pseudomonadati</taxon>
        <taxon>Pseudomonadota</taxon>
        <taxon>Gammaproteobacteria</taxon>
        <taxon>Pseudomonadales</taxon>
        <taxon>Pseudomonadaceae</taxon>
        <taxon>Pseudomonas</taxon>
    </lineage>
</organism>
<reference evidence="1 2" key="1">
    <citation type="submission" date="2018-08" db="EMBL/GenBank/DDBJ databases">
        <title>Recombination of ecologically and evolutionarily significant loci maintains genetic cohesion in the Pseudomonas syringae species complex.</title>
        <authorList>
            <person name="Dillon M."/>
            <person name="Thakur S."/>
            <person name="Almeida R.N.D."/>
            <person name="Weir B.S."/>
            <person name="Guttman D.S."/>
        </authorList>
    </citation>
    <scope>NUCLEOTIDE SEQUENCE [LARGE SCALE GENOMIC DNA]</scope>
    <source>
        <strain evidence="1 2">ICMP 11281</strain>
    </source>
</reference>
<gene>
    <name evidence="1" type="ORF">ALP13_200106</name>
</gene>
<comment type="caution">
    <text evidence="1">The sequence shown here is derived from an EMBL/GenBank/DDBJ whole genome shotgun (WGS) entry which is preliminary data.</text>
</comment>